<feature type="transmembrane region" description="Helical" evidence="5">
    <location>
        <begin position="323"/>
        <end position="345"/>
    </location>
</feature>
<dbReference type="PANTHER" id="PTHR11814">
    <property type="entry name" value="SULFATE TRANSPORTER"/>
    <property type="match status" value="1"/>
</dbReference>
<feature type="transmembrane region" description="Helical" evidence="5">
    <location>
        <begin position="454"/>
        <end position="481"/>
    </location>
</feature>
<dbReference type="Pfam" id="PF01740">
    <property type="entry name" value="STAS"/>
    <property type="match status" value="1"/>
</dbReference>
<feature type="transmembrane region" description="Helical" evidence="5">
    <location>
        <begin position="415"/>
        <end position="434"/>
    </location>
</feature>
<feature type="transmembrane region" description="Helical" evidence="5">
    <location>
        <begin position="115"/>
        <end position="135"/>
    </location>
</feature>
<keyword evidence="8" id="KW-1185">Reference proteome</keyword>
<proteinExistence type="predicted"/>
<dbReference type="PROSITE" id="PS50801">
    <property type="entry name" value="STAS"/>
    <property type="match status" value="1"/>
</dbReference>
<feature type="transmembrane region" description="Helical" evidence="5">
    <location>
        <begin position="388"/>
        <end position="409"/>
    </location>
</feature>
<reference evidence="7 8" key="1">
    <citation type="submission" date="2021-04" db="EMBL/GenBank/DDBJ databases">
        <authorList>
            <person name="Bliznina A."/>
        </authorList>
    </citation>
    <scope>NUCLEOTIDE SEQUENCE [LARGE SCALE GENOMIC DNA]</scope>
</reference>
<comment type="subcellular location">
    <subcellularLocation>
        <location evidence="1">Membrane</location>
        <topology evidence="1">Multi-pass membrane protein</topology>
    </subcellularLocation>
</comment>
<evidence type="ECO:0000256" key="1">
    <source>
        <dbReference type="ARBA" id="ARBA00004141"/>
    </source>
</evidence>
<keyword evidence="2 5" id="KW-0812">Transmembrane</keyword>
<keyword evidence="3 5" id="KW-1133">Transmembrane helix</keyword>
<dbReference type="InterPro" id="IPR002645">
    <property type="entry name" value="STAS_dom"/>
</dbReference>
<dbReference type="InterPro" id="IPR018045">
    <property type="entry name" value="S04_transporter_CS"/>
</dbReference>
<accession>A0ABN7RM96</accession>
<dbReference type="Gene3D" id="3.30.750.24">
    <property type="entry name" value="STAS domain"/>
    <property type="match status" value="1"/>
</dbReference>
<dbReference type="EMBL" id="OU015568">
    <property type="protein sequence ID" value="CAG5080949.1"/>
    <property type="molecule type" value="Genomic_DNA"/>
</dbReference>
<organism evidence="7 8">
    <name type="scientific">Oikopleura dioica</name>
    <name type="common">Tunicate</name>
    <dbReference type="NCBI Taxonomy" id="34765"/>
    <lineage>
        <taxon>Eukaryota</taxon>
        <taxon>Metazoa</taxon>
        <taxon>Chordata</taxon>
        <taxon>Tunicata</taxon>
        <taxon>Appendicularia</taxon>
        <taxon>Copelata</taxon>
        <taxon>Oikopleuridae</taxon>
        <taxon>Oikopleura</taxon>
    </lineage>
</organism>
<dbReference type="Pfam" id="PF00916">
    <property type="entry name" value="Sulfate_transp"/>
    <property type="match status" value="1"/>
</dbReference>
<evidence type="ECO:0000256" key="4">
    <source>
        <dbReference type="ARBA" id="ARBA00023136"/>
    </source>
</evidence>
<sequence>MERLKVLPKKVLPIITWLPKYNVQFAIRDLIAGLTVGLTVIPQGLAYANLASLPAQYGLYSSFMGVFVYCLLGTSKDITLGPTAIMSMLVAQFCSRPDSWPTEYPAAISQSDPALAINLTMLSGLILLVLGILDLGFIVNFISHAVIVGFVSAASILISFSQVKKLFGIKLHHREFFKALPELVSEIFKGHINWYDFAMGIICIALLKGLQILKQKKENDESLSPVVRKVIWLIGTARNAFVVIGAALVAFALEKDNIDFWKDGCKSGTANCTSLTLTKLEDASLPPFKVPMLSYSYEFLNETTQEPEEFHVGPMMIISKLSIGLFIIPLMAYLESIAIAKGFAIKNGYKVDPTQELLAIGLSNSISACVSSYPVTGSFSRSAVNSQSNVATPAGGIVCGALVLLALLFLTPIFVYIPAACLGAVIILAAISMFDDAGIKHTWKLYRLDMIPLVVCFVVCFQDIAHGIIAGIICHVLILLYKTSKPSDGASESEGHIQMAPAQGLYYPAAEMLAERIESAVQDGKNITLDLGKVAEIDSATSDAFKNALNFAKKESLSAVVINANSQVEQILRDNGAGDFIAEEKSSGEDEKDAFLEKV</sequence>
<evidence type="ECO:0000313" key="7">
    <source>
        <dbReference type="EMBL" id="CAG5080949.1"/>
    </source>
</evidence>
<evidence type="ECO:0000259" key="6">
    <source>
        <dbReference type="PROSITE" id="PS50801"/>
    </source>
</evidence>
<evidence type="ECO:0000256" key="3">
    <source>
        <dbReference type="ARBA" id="ARBA00022989"/>
    </source>
</evidence>
<protein>
    <submittedName>
        <fullName evidence="7">Oidioi.mRNA.OKI2018_I69.PAR.g9748.t1.cds</fullName>
    </submittedName>
</protein>
<dbReference type="InterPro" id="IPR011547">
    <property type="entry name" value="SLC26A/SulP_dom"/>
</dbReference>
<name>A0ABN7RM96_OIKDI</name>
<feature type="transmembrane region" description="Helical" evidence="5">
    <location>
        <begin position="230"/>
        <end position="253"/>
    </location>
</feature>
<feature type="transmembrane region" description="Helical" evidence="5">
    <location>
        <begin position="141"/>
        <end position="160"/>
    </location>
</feature>
<feature type="transmembrane region" description="Helical" evidence="5">
    <location>
        <begin position="357"/>
        <end position="376"/>
    </location>
</feature>
<dbReference type="Proteomes" id="UP001158576">
    <property type="component" value="Chromosome PAR"/>
</dbReference>
<feature type="transmembrane region" description="Helical" evidence="5">
    <location>
        <begin position="192"/>
        <end position="210"/>
    </location>
</feature>
<dbReference type="PROSITE" id="PS01130">
    <property type="entry name" value="SLC26A"/>
    <property type="match status" value="1"/>
</dbReference>
<evidence type="ECO:0000313" key="8">
    <source>
        <dbReference type="Proteomes" id="UP001158576"/>
    </source>
</evidence>
<dbReference type="InterPro" id="IPR036513">
    <property type="entry name" value="STAS_dom_sf"/>
</dbReference>
<dbReference type="InterPro" id="IPR001902">
    <property type="entry name" value="SLC26A/SulP_fam"/>
</dbReference>
<evidence type="ECO:0000256" key="5">
    <source>
        <dbReference type="SAM" id="Phobius"/>
    </source>
</evidence>
<feature type="domain" description="STAS" evidence="6">
    <location>
        <begin position="505"/>
        <end position="599"/>
    </location>
</feature>
<feature type="transmembrane region" description="Helical" evidence="5">
    <location>
        <begin position="30"/>
        <end position="48"/>
    </location>
</feature>
<gene>
    <name evidence="7" type="ORF">OKIOD_LOCUS1306</name>
</gene>
<evidence type="ECO:0000256" key="2">
    <source>
        <dbReference type="ARBA" id="ARBA00022692"/>
    </source>
</evidence>
<dbReference type="SUPFAM" id="SSF52091">
    <property type="entry name" value="SpoIIaa-like"/>
    <property type="match status" value="1"/>
</dbReference>
<keyword evidence="4 5" id="KW-0472">Membrane</keyword>